<proteinExistence type="predicted"/>
<dbReference type="SUPFAM" id="SSF69360">
    <property type="entry name" value="Cell wall binding repeat"/>
    <property type="match status" value="1"/>
</dbReference>
<evidence type="ECO:0000313" key="4">
    <source>
        <dbReference type="EMBL" id="MVX62887.1"/>
    </source>
</evidence>
<dbReference type="InterPro" id="IPR025883">
    <property type="entry name" value="Cadherin-like_domain"/>
</dbReference>
<reference evidence="4" key="1">
    <citation type="submission" date="2019-12" db="EMBL/GenBank/DDBJ databases">
        <title>Microbes associate with the intestines of laboratory mice.</title>
        <authorList>
            <person name="Navarre W."/>
            <person name="Wong E."/>
        </authorList>
    </citation>
    <scope>NUCLEOTIDE SEQUENCE</scope>
    <source>
        <strain evidence="4">NM79_F5</strain>
    </source>
</reference>
<dbReference type="AlphaFoldDB" id="A0A964W1B5"/>
<feature type="domain" description="Cadherin-like beta-sandwich-like" evidence="3">
    <location>
        <begin position="191"/>
        <end position="269"/>
    </location>
</feature>
<dbReference type="InterPro" id="IPR018337">
    <property type="entry name" value="Cell_wall/Cho-bd_repeat"/>
</dbReference>
<evidence type="ECO:0000259" key="3">
    <source>
        <dbReference type="Pfam" id="PF12733"/>
    </source>
</evidence>
<gene>
    <name evidence="4" type="ORF">GKZ28_04110</name>
</gene>
<organism evidence="4 5">
    <name type="scientific">Clostridium chromiireducens</name>
    <dbReference type="NCBI Taxonomy" id="225345"/>
    <lineage>
        <taxon>Bacteria</taxon>
        <taxon>Bacillati</taxon>
        <taxon>Bacillota</taxon>
        <taxon>Clostridia</taxon>
        <taxon>Eubacteriales</taxon>
        <taxon>Clostridiaceae</taxon>
        <taxon>Clostridium</taxon>
    </lineage>
</organism>
<dbReference type="Gene3D" id="2.10.270.10">
    <property type="entry name" value="Cholin Binding"/>
    <property type="match status" value="1"/>
</dbReference>
<evidence type="ECO:0000313" key="5">
    <source>
        <dbReference type="Proteomes" id="UP000656077"/>
    </source>
</evidence>
<dbReference type="Pfam" id="PF12733">
    <property type="entry name" value="Cadherin-like"/>
    <property type="match status" value="1"/>
</dbReference>
<dbReference type="PROSITE" id="PS51170">
    <property type="entry name" value="CW"/>
    <property type="match status" value="2"/>
</dbReference>
<dbReference type="Pfam" id="PF19127">
    <property type="entry name" value="Choline_bind_3"/>
    <property type="match status" value="1"/>
</dbReference>
<sequence length="398" mass="44597">MNKKIKVAAATTLSIIAFSIFQPTKYSIMATKAYAEASAYALADKGELKSLDIQSTEGKSLDLCDDYDGYKVNLTDEKTYYVTLDKNSDGVKIYSESAGDDYVVKIFESDRKNATPHDIGENIPLKSGSNTLYIRTFTSESALKRAVKNQSINSSDKVYKININKTSVNGSNDICIEQMILESDLGRVPFSFNKDILSYDITVDEEAYELTIKVKPENEDYTVKIDGLKTTGDDDYKRSLPLKKGQNQIKINITDDADMTRTYTLNVNRGIAKDNLTNTSNSISTTINKNNQTPLMNQWVKVNNKWQYNDSVGSPLKNTWFRDKNSGKDYYMQSDGTMAVGWLNNNGRWYYLDSSGAMQTGWIKDSSGNYYYLQGNGAMATDSIINGFKVGSDGVWIR</sequence>
<feature type="repeat" description="Cell wall-binding" evidence="2">
    <location>
        <begin position="339"/>
        <end position="358"/>
    </location>
</feature>
<feature type="repeat" description="Cell wall-binding" evidence="2">
    <location>
        <begin position="359"/>
        <end position="379"/>
    </location>
</feature>
<comment type="caution">
    <text evidence="4">The sequence shown here is derived from an EMBL/GenBank/DDBJ whole genome shotgun (WGS) entry which is preliminary data.</text>
</comment>
<name>A0A964W1B5_9CLOT</name>
<protein>
    <recommendedName>
        <fullName evidence="3">Cadherin-like beta-sandwich-like domain-containing protein</fullName>
    </recommendedName>
</protein>
<evidence type="ECO:0000256" key="2">
    <source>
        <dbReference type="PROSITE-ProRule" id="PRU00591"/>
    </source>
</evidence>
<dbReference type="Pfam" id="PF01473">
    <property type="entry name" value="Choline_bind_1"/>
    <property type="match status" value="1"/>
</dbReference>
<evidence type="ECO:0000256" key="1">
    <source>
        <dbReference type="ARBA" id="ARBA00022737"/>
    </source>
</evidence>
<dbReference type="Proteomes" id="UP000656077">
    <property type="component" value="Unassembled WGS sequence"/>
</dbReference>
<keyword evidence="1" id="KW-0677">Repeat</keyword>
<dbReference type="RefSeq" id="WP_160358165.1">
    <property type="nucleotide sequence ID" value="NZ_WSRQ01000005.1"/>
</dbReference>
<accession>A0A964W1B5</accession>
<dbReference type="EMBL" id="WSRQ01000005">
    <property type="protein sequence ID" value="MVX62887.1"/>
    <property type="molecule type" value="Genomic_DNA"/>
</dbReference>